<evidence type="ECO:0000313" key="1">
    <source>
        <dbReference type="EMBL" id="OBZ81757.1"/>
    </source>
</evidence>
<dbReference type="OrthoDB" id="2426083at2759"/>
<reference evidence="1 2" key="1">
    <citation type="submission" date="2016-03" db="EMBL/GenBank/DDBJ databases">
        <title>Choanephora cucurbitarum.</title>
        <authorList>
            <person name="Min B."/>
            <person name="Park H."/>
            <person name="Park J.-H."/>
            <person name="Shin H.-D."/>
            <person name="Choi I.-G."/>
        </authorList>
    </citation>
    <scope>NUCLEOTIDE SEQUENCE [LARGE SCALE GENOMIC DNA]</scope>
    <source>
        <strain evidence="1 2">KUS-F28377</strain>
    </source>
</reference>
<accession>A0A1C7MY24</accession>
<name>A0A1C7MY24_9FUNG</name>
<proteinExistence type="predicted"/>
<evidence type="ECO:0000313" key="2">
    <source>
        <dbReference type="Proteomes" id="UP000093000"/>
    </source>
</evidence>
<keyword evidence="2" id="KW-1185">Reference proteome</keyword>
<feature type="non-terminal residue" evidence="1">
    <location>
        <position position="1"/>
    </location>
</feature>
<protein>
    <submittedName>
        <fullName evidence="1">Uncharacterized protein</fullName>
    </submittedName>
</protein>
<sequence length="143" mass="16130">DSPSPSIYLGFSIISSLKQRSVAYEKLKSTITSACHIYSQRNLSVRGRATVLNTLVSSKLQHVLRLVTFTHEQLHRLLGIGSRFINHHIFPPLSLAILQLPQKQVGIQVLNLISQQQALQWRWASILLHSTPTSRYPSFYGAL</sequence>
<dbReference type="AlphaFoldDB" id="A0A1C7MY24"/>
<dbReference type="EMBL" id="LUGH01001066">
    <property type="protein sequence ID" value="OBZ81757.1"/>
    <property type="molecule type" value="Genomic_DNA"/>
</dbReference>
<gene>
    <name evidence="1" type="ORF">A0J61_10193</name>
</gene>
<organism evidence="1 2">
    <name type="scientific">Choanephora cucurbitarum</name>
    <dbReference type="NCBI Taxonomy" id="101091"/>
    <lineage>
        <taxon>Eukaryota</taxon>
        <taxon>Fungi</taxon>
        <taxon>Fungi incertae sedis</taxon>
        <taxon>Mucoromycota</taxon>
        <taxon>Mucoromycotina</taxon>
        <taxon>Mucoromycetes</taxon>
        <taxon>Mucorales</taxon>
        <taxon>Mucorineae</taxon>
        <taxon>Choanephoraceae</taxon>
        <taxon>Choanephoroideae</taxon>
        <taxon>Choanephora</taxon>
    </lineage>
</organism>
<dbReference type="Proteomes" id="UP000093000">
    <property type="component" value="Unassembled WGS sequence"/>
</dbReference>
<comment type="caution">
    <text evidence="1">The sequence shown here is derived from an EMBL/GenBank/DDBJ whole genome shotgun (WGS) entry which is preliminary data.</text>
</comment>
<dbReference type="InParanoid" id="A0A1C7MY24"/>